<feature type="coiled-coil region" evidence="1">
    <location>
        <begin position="80"/>
        <end position="120"/>
    </location>
</feature>
<name>A0A498N8U7_LABRO</name>
<sequence length="188" mass="20730">MNLIRTSGISLCCKKFMEKVELWIEETKNSIKMSQICDKEVSPMDSVSMVASKTLASNKSGSGVTSVSKRSSTSTASSARLKEEANRAALLAKAAALKERQVLEMKEAQLKAEMEKLEIETALAMSDAKIKVYQDCEERQHYASQSVVTKSSGADVPKLEHYEQDEYSVSSKYGKMSSRREAVQSSVP</sequence>
<proteinExistence type="predicted"/>
<feature type="region of interest" description="Disordered" evidence="2">
    <location>
        <begin position="57"/>
        <end position="80"/>
    </location>
</feature>
<protein>
    <submittedName>
        <fullName evidence="3">Uncharacterized protein</fullName>
    </submittedName>
</protein>
<keyword evidence="4" id="KW-1185">Reference proteome</keyword>
<gene>
    <name evidence="3" type="ORF">ROHU_017620</name>
</gene>
<evidence type="ECO:0000256" key="2">
    <source>
        <dbReference type="SAM" id="MobiDB-lite"/>
    </source>
</evidence>
<keyword evidence="1" id="KW-0175">Coiled coil</keyword>
<evidence type="ECO:0000313" key="4">
    <source>
        <dbReference type="Proteomes" id="UP000290572"/>
    </source>
</evidence>
<dbReference type="Proteomes" id="UP000290572">
    <property type="component" value="Unassembled WGS sequence"/>
</dbReference>
<accession>A0A498N8U7</accession>
<reference evidence="3 4" key="1">
    <citation type="submission" date="2018-03" db="EMBL/GenBank/DDBJ databases">
        <title>Draft genome sequence of Rohu Carp (Labeo rohita).</title>
        <authorList>
            <person name="Das P."/>
            <person name="Kushwaha B."/>
            <person name="Joshi C.G."/>
            <person name="Kumar D."/>
            <person name="Nagpure N.S."/>
            <person name="Sahoo L."/>
            <person name="Das S.P."/>
            <person name="Bit A."/>
            <person name="Patnaik S."/>
            <person name="Meher P.K."/>
            <person name="Jayasankar P."/>
            <person name="Koringa P.G."/>
            <person name="Patel N.V."/>
            <person name="Hinsu A.T."/>
            <person name="Kumar R."/>
            <person name="Pandey M."/>
            <person name="Agarwal S."/>
            <person name="Srivastava S."/>
            <person name="Singh M."/>
            <person name="Iquebal M.A."/>
            <person name="Jaiswal S."/>
            <person name="Angadi U.B."/>
            <person name="Kumar N."/>
            <person name="Raza M."/>
            <person name="Shah T.M."/>
            <person name="Rai A."/>
            <person name="Jena J.K."/>
        </authorList>
    </citation>
    <scope>NUCLEOTIDE SEQUENCE [LARGE SCALE GENOMIC DNA]</scope>
    <source>
        <strain evidence="3">DASCIFA01</strain>
        <tissue evidence="3">Testis</tissue>
    </source>
</reference>
<feature type="region of interest" description="Disordered" evidence="2">
    <location>
        <begin position="167"/>
        <end position="188"/>
    </location>
</feature>
<evidence type="ECO:0000313" key="3">
    <source>
        <dbReference type="EMBL" id="RXN30628.1"/>
    </source>
</evidence>
<evidence type="ECO:0000256" key="1">
    <source>
        <dbReference type="SAM" id="Coils"/>
    </source>
</evidence>
<dbReference type="AlphaFoldDB" id="A0A498N8U7"/>
<dbReference type="EMBL" id="QBIY01011560">
    <property type="protein sequence ID" value="RXN30628.1"/>
    <property type="molecule type" value="Genomic_DNA"/>
</dbReference>
<organism evidence="3 4">
    <name type="scientific">Labeo rohita</name>
    <name type="common">Indian major carp</name>
    <name type="synonym">Cyprinus rohita</name>
    <dbReference type="NCBI Taxonomy" id="84645"/>
    <lineage>
        <taxon>Eukaryota</taxon>
        <taxon>Metazoa</taxon>
        <taxon>Chordata</taxon>
        <taxon>Craniata</taxon>
        <taxon>Vertebrata</taxon>
        <taxon>Euteleostomi</taxon>
        <taxon>Actinopterygii</taxon>
        <taxon>Neopterygii</taxon>
        <taxon>Teleostei</taxon>
        <taxon>Ostariophysi</taxon>
        <taxon>Cypriniformes</taxon>
        <taxon>Cyprinidae</taxon>
        <taxon>Labeoninae</taxon>
        <taxon>Labeonini</taxon>
        <taxon>Labeo</taxon>
    </lineage>
</organism>
<feature type="compositionally biased region" description="Low complexity" evidence="2">
    <location>
        <begin position="59"/>
        <end position="79"/>
    </location>
</feature>
<comment type="caution">
    <text evidence="3">The sequence shown here is derived from an EMBL/GenBank/DDBJ whole genome shotgun (WGS) entry which is preliminary data.</text>
</comment>